<accession>A0AA38LBE8</accession>
<evidence type="ECO:0000256" key="6">
    <source>
        <dbReference type="ARBA" id="ARBA00023136"/>
    </source>
</evidence>
<evidence type="ECO:0000256" key="5">
    <source>
        <dbReference type="ARBA" id="ARBA00022989"/>
    </source>
</evidence>
<comment type="function">
    <text evidence="8">May be involved in modulation of pathogen defense and leaf cell death.</text>
</comment>
<name>A0AA38LBE8_TAXCH</name>
<dbReference type="GO" id="GO:0006952">
    <property type="term" value="P:defense response"/>
    <property type="evidence" value="ECO:0007669"/>
    <property type="project" value="UniProtKB-KW"/>
</dbReference>
<evidence type="ECO:0000256" key="4">
    <source>
        <dbReference type="ARBA" id="ARBA00022821"/>
    </source>
</evidence>
<evidence type="ECO:0000256" key="8">
    <source>
        <dbReference type="RuleBase" id="RU280816"/>
    </source>
</evidence>
<feature type="transmembrane region" description="Helical" evidence="9">
    <location>
        <begin position="16"/>
        <end position="37"/>
    </location>
</feature>
<evidence type="ECO:0000256" key="3">
    <source>
        <dbReference type="ARBA" id="ARBA00022692"/>
    </source>
</evidence>
<keyword evidence="3 8" id="KW-0812">Transmembrane</keyword>
<dbReference type="GO" id="GO:0005516">
    <property type="term" value="F:calmodulin binding"/>
    <property type="evidence" value="ECO:0007669"/>
    <property type="project" value="UniProtKB-KW"/>
</dbReference>
<comment type="similarity">
    <text evidence="2 8">Belongs to the MLO family.</text>
</comment>
<protein>
    <recommendedName>
        <fullName evidence="8">MLO-like protein</fullName>
    </recommendedName>
</protein>
<dbReference type="GO" id="GO:0016020">
    <property type="term" value="C:membrane"/>
    <property type="evidence" value="ECO:0007669"/>
    <property type="project" value="UniProtKB-SubCell"/>
</dbReference>
<proteinExistence type="inferred from homology"/>
<feature type="transmembrane region" description="Helical" evidence="9">
    <location>
        <begin position="311"/>
        <end position="332"/>
    </location>
</feature>
<evidence type="ECO:0000313" key="10">
    <source>
        <dbReference type="EMBL" id="KAH9315725.1"/>
    </source>
</evidence>
<comment type="subcellular location">
    <subcellularLocation>
        <location evidence="1 8">Membrane</location>
        <topology evidence="1 8">Multi-pass membrane protein</topology>
    </subcellularLocation>
</comment>
<feature type="transmembrane region" description="Helical" evidence="9">
    <location>
        <begin position="159"/>
        <end position="180"/>
    </location>
</feature>
<dbReference type="OMA" id="MEMGHLA"/>
<evidence type="ECO:0000313" key="11">
    <source>
        <dbReference type="Proteomes" id="UP000824469"/>
    </source>
</evidence>
<keyword evidence="7 8" id="KW-0568">Pathogenesis-related protein</keyword>
<comment type="caution">
    <text evidence="10">The sequence shown here is derived from an EMBL/GenBank/DDBJ whole genome shotgun (WGS) entry which is preliminary data.</text>
</comment>
<evidence type="ECO:0000256" key="7">
    <source>
        <dbReference type="ARBA" id="ARBA00023265"/>
    </source>
</evidence>
<evidence type="ECO:0000256" key="9">
    <source>
        <dbReference type="SAM" id="Phobius"/>
    </source>
</evidence>
<feature type="transmembrane region" description="Helical" evidence="9">
    <location>
        <begin position="58"/>
        <end position="75"/>
    </location>
</feature>
<dbReference type="PANTHER" id="PTHR31942">
    <property type="entry name" value="MLO-LIKE PROTEIN 1"/>
    <property type="match status" value="1"/>
</dbReference>
<gene>
    <name evidence="8" type="primary">MLO</name>
    <name evidence="10" type="ORF">KI387_024352</name>
</gene>
<reference evidence="10 11" key="1">
    <citation type="journal article" date="2021" name="Nat. Plants">
        <title>The Taxus genome provides insights into paclitaxel biosynthesis.</title>
        <authorList>
            <person name="Xiong X."/>
            <person name="Gou J."/>
            <person name="Liao Q."/>
            <person name="Li Y."/>
            <person name="Zhou Q."/>
            <person name="Bi G."/>
            <person name="Li C."/>
            <person name="Du R."/>
            <person name="Wang X."/>
            <person name="Sun T."/>
            <person name="Guo L."/>
            <person name="Liang H."/>
            <person name="Lu P."/>
            <person name="Wu Y."/>
            <person name="Zhang Z."/>
            <person name="Ro D.K."/>
            <person name="Shang Y."/>
            <person name="Huang S."/>
            <person name="Yan J."/>
        </authorList>
    </citation>
    <scope>NUCLEOTIDE SEQUENCE [LARGE SCALE GENOMIC DNA]</scope>
    <source>
        <strain evidence="10">Ta-2019</strain>
    </source>
</reference>
<keyword evidence="8" id="KW-0112">Calmodulin-binding</keyword>
<feature type="transmembrane region" description="Helical" evidence="9">
    <location>
        <begin position="402"/>
        <end position="430"/>
    </location>
</feature>
<dbReference type="AlphaFoldDB" id="A0AA38LBE8"/>
<comment type="domain">
    <text evidence="8">The C-terminus contains a calmodulin-binding domain, which binds calmodulin in a calcium-dependent fashion.</text>
</comment>
<evidence type="ECO:0000256" key="1">
    <source>
        <dbReference type="ARBA" id="ARBA00004141"/>
    </source>
</evidence>
<feature type="transmembrane region" description="Helical" evidence="9">
    <location>
        <begin position="284"/>
        <end position="305"/>
    </location>
</feature>
<evidence type="ECO:0000256" key="2">
    <source>
        <dbReference type="ARBA" id="ARBA00006574"/>
    </source>
</evidence>
<organism evidence="10 11">
    <name type="scientific">Taxus chinensis</name>
    <name type="common">Chinese yew</name>
    <name type="synonym">Taxus wallichiana var. chinensis</name>
    <dbReference type="NCBI Taxonomy" id="29808"/>
    <lineage>
        <taxon>Eukaryota</taxon>
        <taxon>Viridiplantae</taxon>
        <taxon>Streptophyta</taxon>
        <taxon>Embryophyta</taxon>
        <taxon>Tracheophyta</taxon>
        <taxon>Spermatophyta</taxon>
        <taxon>Pinopsida</taxon>
        <taxon>Pinidae</taxon>
        <taxon>Conifers II</taxon>
        <taxon>Cupressales</taxon>
        <taxon>Taxaceae</taxon>
        <taxon>Taxus</taxon>
    </lineage>
</organism>
<dbReference type="InterPro" id="IPR004326">
    <property type="entry name" value="Mlo"/>
</dbReference>
<feature type="transmembrane region" description="Helical" evidence="9">
    <location>
        <begin position="366"/>
        <end position="390"/>
    </location>
</feature>
<keyword evidence="5 8" id="KW-1133">Transmembrane helix</keyword>
<dbReference type="Pfam" id="PF03094">
    <property type="entry name" value="Mlo"/>
    <property type="match status" value="1"/>
</dbReference>
<dbReference type="Proteomes" id="UP000824469">
    <property type="component" value="Unassembled WGS sequence"/>
</dbReference>
<keyword evidence="4 8" id="KW-0611">Plant defense</keyword>
<dbReference type="EMBL" id="JAHRHJ020000005">
    <property type="protein sequence ID" value="KAH9315725.1"/>
    <property type="molecule type" value="Genomic_DNA"/>
</dbReference>
<keyword evidence="11" id="KW-1185">Reference proteome</keyword>
<sequence>MAPKAGERSLEETPTWAVAAVCLVFIVISIILEQAIHRIGKWLIRKNKKSLYEALDKIKSELMILGFISLLLTVGQKPISEICISKKIAYSMLPCAKKKDYGSKGDPGDENRRKLLWESVSSNDEAPWRRDLAAAAESGDHCSTKGKYSLVSQGGIHQLHIFIFILAVLHVVYSVITMALGRAKMRRWKSWEKETQTLEYQFSTDPARFRFTHETSFVRRHTTFWSQNPILKWIVCFFRQFFWSVPKVDYLSLRHGFIAAHLAPNSKFDFQKYIKRSLEDDFKVVVGISPPLWVFAVLSLLLNVYGWYTYYWLSFVPLCIVLLVGMKLQVIITEMALEIHERHAVVKGTPVVQPSDKRFWFHQPKLVLFLIHFTLFQNAFELAFFLWIWYEFGLKSCFHESFVIIMVRIGMVVVVQFMCSYITLPLYALVTQMGSHMKK</sequence>
<dbReference type="PANTHER" id="PTHR31942:SF52">
    <property type="entry name" value="MLO-LIKE PROTEIN 1"/>
    <property type="match status" value="1"/>
</dbReference>
<keyword evidence="6 8" id="KW-0472">Membrane</keyword>
<feature type="non-terminal residue" evidence="10">
    <location>
        <position position="439"/>
    </location>
</feature>